<comment type="caution">
    <text evidence="6">The sequence shown here is derived from an EMBL/GenBank/DDBJ whole genome shotgun (WGS) entry which is preliminary data.</text>
</comment>
<sequence length="866" mass="98220">MKKKKKAKNGRLSSRVGPRDSIQLPASFASLQLLAQEHNLYVLQKFLNDTAALVQSSKKEGKLESLSRMLESACNDERYKPRANSTAATQHSLNSFCSDLSQAFALYDRCNSSYTDSILHDKDKLQHATSLLASRGIFDMGLQVFRVQHNFLERVAQENNHKTEADIRKLEKQKPLDNEHRKMEVGFEKAKKLAASLVDAEQANELGKQAWRDKFMWRAELFWERATQLSPNSSQAKYWSNLAFVRIHIGRYLRSLVIGYRVLAQNMIEAALLAAEQSVQIDPMWERGYQRAAEAHLALGPYDHALDAYRILQKAMNTIDHPGAALKNLHKTTKERARLWFSLLKVAPNQSTIPRLLESALTDLRIAVAQSLGNHGNGNMQRAGDRVVEQVALVHAVLQLIYLRRSQWARESVGSNIDVIQVQFELVQMAKIVPLDVVVASERLKQLVFVEDPFSFWGLDQLDRLGVDSIKPHENDPLVENDHESERFTESMKRHNDSNTLSLSNVQSCNDMVNGKVALSEERDFATHHRCAFSLTVLHRVLLTRQCFLFDAAIDKVMEFALRHSDNILFAGGEFLGYAIHAALGIGKFDIPDDENRTEYILGISGGVALAAREINQSQDVSFSIQRALSRLKPSDWTRQSVVDIQDLLRFYLLPALEGIKFEMDDNQEDYISFAVGIMASLLDGHPDVLHYFGTGKAGEIEVENEAFCSVLRLFPYGVFLVRQYMHTGPTLLDKGVKATTKNIVKRITDKWHKLPHERRSAYRWETLSDATKTNLASMAPIPKVDIMMAQREGQNLREENEMTVTKLTECRVCGKGFGLGVELFPCQCQAVRYCGTTCQRQDWPKHRKICKKFCKDQPAKNCRGK</sequence>
<evidence type="ECO:0000313" key="6">
    <source>
        <dbReference type="EMBL" id="CAB9508247.1"/>
    </source>
</evidence>
<dbReference type="InterPro" id="IPR002893">
    <property type="entry name" value="Znf_MYND"/>
</dbReference>
<organism evidence="6 7">
    <name type="scientific">Seminavis robusta</name>
    <dbReference type="NCBI Taxonomy" id="568900"/>
    <lineage>
        <taxon>Eukaryota</taxon>
        <taxon>Sar</taxon>
        <taxon>Stramenopiles</taxon>
        <taxon>Ochrophyta</taxon>
        <taxon>Bacillariophyta</taxon>
        <taxon>Bacillariophyceae</taxon>
        <taxon>Bacillariophycidae</taxon>
        <taxon>Naviculales</taxon>
        <taxon>Naviculaceae</taxon>
        <taxon>Seminavis</taxon>
    </lineage>
</organism>
<name>A0A9N8DSI6_9STRA</name>
<evidence type="ECO:0000313" key="7">
    <source>
        <dbReference type="Proteomes" id="UP001153069"/>
    </source>
</evidence>
<dbReference type="OrthoDB" id="432970at2759"/>
<evidence type="ECO:0000256" key="1">
    <source>
        <dbReference type="ARBA" id="ARBA00022723"/>
    </source>
</evidence>
<reference evidence="6" key="1">
    <citation type="submission" date="2020-06" db="EMBL/GenBank/DDBJ databases">
        <authorList>
            <consortium name="Plant Systems Biology data submission"/>
        </authorList>
    </citation>
    <scope>NUCLEOTIDE SEQUENCE</scope>
    <source>
        <strain evidence="6">D6</strain>
    </source>
</reference>
<dbReference type="Gene3D" id="6.10.140.2220">
    <property type="match status" value="1"/>
</dbReference>
<feature type="domain" description="MYND-type" evidence="5">
    <location>
        <begin position="811"/>
        <end position="851"/>
    </location>
</feature>
<dbReference type="PROSITE" id="PS50865">
    <property type="entry name" value="ZF_MYND_2"/>
    <property type="match status" value="1"/>
</dbReference>
<keyword evidence="2 4" id="KW-0863">Zinc-finger</keyword>
<dbReference type="GO" id="GO:0008270">
    <property type="term" value="F:zinc ion binding"/>
    <property type="evidence" value="ECO:0007669"/>
    <property type="project" value="UniProtKB-KW"/>
</dbReference>
<dbReference type="InterPro" id="IPR011990">
    <property type="entry name" value="TPR-like_helical_dom_sf"/>
</dbReference>
<gene>
    <name evidence="6" type="ORF">SEMRO_339_G121080.1</name>
</gene>
<dbReference type="SUPFAM" id="SSF48452">
    <property type="entry name" value="TPR-like"/>
    <property type="match status" value="1"/>
</dbReference>
<dbReference type="EMBL" id="CAICTM010000338">
    <property type="protein sequence ID" value="CAB9508247.1"/>
    <property type="molecule type" value="Genomic_DNA"/>
</dbReference>
<keyword evidence="7" id="KW-1185">Reference proteome</keyword>
<dbReference type="SUPFAM" id="SSF144232">
    <property type="entry name" value="HIT/MYND zinc finger-like"/>
    <property type="match status" value="1"/>
</dbReference>
<evidence type="ECO:0000259" key="5">
    <source>
        <dbReference type="PROSITE" id="PS50865"/>
    </source>
</evidence>
<dbReference type="Gene3D" id="1.25.40.10">
    <property type="entry name" value="Tetratricopeptide repeat domain"/>
    <property type="match status" value="1"/>
</dbReference>
<keyword evidence="3" id="KW-0862">Zinc</keyword>
<evidence type="ECO:0000256" key="3">
    <source>
        <dbReference type="ARBA" id="ARBA00022833"/>
    </source>
</evidence>
<dbReference type="PROSITE" id="PS01360">
    <property type="entry name" value="ZF_MYND_1"/>
    <property type="match status" value="1"/>
</dbReference>
<evidence type="ECO:0000256" key="4">
    <source>
        <dbReference type="PROSITE-ProRule" id="PRU00134"/>
    </source>
</evidence>
<evidence type="ECO:0000256" key="2">
    <source>
        <dbReference type="ARBA" id="ARBA00022771"/>
    </source>
</evidence>
<dbReference type="Pfam" id="PF01753">
    <property type="entry name" value="zf-MYND"/>
    <property type="match status" value="1"/>
</dbReference>
<dbReference type="AlphaFoldDB" id="A0A9N8DSI6"/>
<keyword evidence="1" id="KW-0479">Metal-binding</keyword>
<accession>A0A9N8DSI6</accession>
<dbReference type="Proteomes" id="UP001153069">
    <property type="component" value="Unassembled WGS sequence"/>
</dbReference>
<proteinExistence type="predicted"/>
<protein>
    <recommendedName>
        <fullName evidence="5">MYND-type domain-containing protein</fullName>
    </recommendedName>
</protein>